<dbReference type="AlphaFoldDB" id="A0A1X9T4C7"/>
<organism evidence="1 2">
    <name type="scientific">Paenibacillus bovis</name>
    <dbReference type="NCBI Taxonomy" id="1616788"/>
    <lineage>
        <taxon>Bacteria</taxon>
        <taxon>Bacillati</taxon>
        <taxon>Bacillota</taxon>
        <taxon>Bacilli</taxon>
        <taxon>Bacillales</taxon>
        <taxon>Paenibacillaceae</taxon>
        <taxon>Paenibacillus</taxon>
    </lineage>
</organism>
<reference evidence="1 2" key="1">
    <citation type="journal article" date="2016" name="Int. J. Syst. Evol. Microbiol.">
        <title>Paenibacillus damxungensis sp. nov., isolated from raw yak (Bos grunniens) milk.</title>
        <authorList>
            <person name="Wu Z."/>
            <person name="Gao C."/>
            <person name="Han J."/>
            <person name="Liu Z."/>
        </authorList>
    </citation>
    <scope>NUCLEOTIDE SEQUENCE [LARGE SCALE GENOMIC DNA]</scope>
    <source>
        <strain evidence="1 2">BD3526</strain>
        <plasmid evidence="1 2">unnamed1</plasmid>
    </source>
</reference>
<dbReference type="Pfam" id="PF07374">
    <property type="entry name" value="DUF1492"/>
    <property type="match status" value="1"/>
</dbReference>
<evidence type="ECO:0000313" key="1">
    <source>
        <dbReference type="EMBL" id="ARR10719.1"/>
    </source>
</evidence>
<keyword evidence="2" id="KW-1185">Reference proteome</keyword>
<dbReference type="RefSeq" id="WP_087071421.1">
    <property type="nucleotide sequence ID" value="NZ_CP021170.1"/>
</dbReference>
<name>A0A1X9T4C7_9BACL</name>
<protein>
    <submittedName>
        <fullName evidence="1">Uncharacterized protein</fullName>
    </submittedName>
</protein>
<accession>A0A1X9T4C7</accession>
<gene>
    <name evidence="1" type="ORF">AR543_p0111</name>
</gene>
<evidence type="ECO:0000313" key="2">
    <source>
        <dbReference type="Proteomes" id="UP000078148"/>
    </source>
</evidence>
<proteinExistence type="predicted"/>
<dbReference type="EMBL" id="CP021170">
    <property type="protein sequence ID" value="ARR10719.1"/>
    <property type="molecule type" value="Genomic_DNA"/>
</dbReference>
<keyword evidence="1" id="KW-0614">Plasmid</keyword>
<dbReference type="Proteomes" id="UP000078148">
    <property type="component" value="Plasmid unnamed1"/>
</dbReference>
<sequence>MEQVHSFYPELNAASTREIQISIEDWKLRKYYLEKMLQGQIPLGNTLEGLQAEIQQIDLQISKAEYERQLQRTKGAVEHDLQATLPEALDDYEQVVISRLESYRTTLGRQAKIKQRLDFVRTHFSDHTLSMVRNYTGSIQGSGGFPSSPAERAAFDHMRTMEEMECTYMECEREIMGMSRAIDHLNPKERQLLLVAFVEARPAWKQTDIYLQLKISRVTFYRRKKRALLNLAKQLRIISHEYYTDKVQEFENKTKKK</sequence>
<dbReference type="KEGG" id="pbv:AR543_p0111"/>
<dbReference type="InterPro" id="IPR010861">
    <property type="entry name" value="DUF1492"/>
</dbReference>
<geneLocation type="plasmid" evidence="1 2">
    <name>unnamed1</name>
</geneLocation>